<feature type="compositionally biased region" description="Basic and acidic residues" evidence="6">
    <location>
        <begin position="124"/>
        <end position="140"/>
    </location>
</feature>
<dbReference type="AlphaFoldDB" id="A0AAV6GBH9"/>
<dbReference type="SUPFAM" id="SSF90257">
    <property type="entry name" value="Myosin rod fragments"/>
    <property type="match status" value="1"/>
</dbReference>
<reference evidence="8" key="1">
    <citation type="submission" date="2020-10" db="EMBL/GenBank/DDBJ databases">
        <title>Chromosome-scale genome assembly of the Allis shad, Alosa alosa.</title>
        <authorList>
            <person name="Margot Z."/>
            <person name="Christophe K."/>
            <person name="Cabau C."/>
            <person name="Louis A."/>
            <person name="Berthelot C."/>
            <person name="Parey E."/>
            <person name="Roest Crollius H."/>
            <person name="Montfort J."/>
            <person name="Robinson-Rechavi M."/>
            <person name="Bucao C."/>
            <person name="Bouchez O."/>
            <person name="Gislard M."/>
            <person name="Lluch J."/>
            <person name="Milhes M."/>
            <person name="Lampietro C."/>
            <person name="Lopez Roques C."/>
            <person name="Donnadieu C."/>
            <person name="Braasch I."/>
            <person name="Desvignes T."/>
            <person name="Postlethwait J."/>
            <person name="Bobe J."/>
            <person name="Guiguen Y."/>
        </authorList>
    </citation>
    <scope>NUCLEOTIDE SEQUENCE</scope>
    <source>
        <strain evidence="8">M-15738</strain>
        <tissue evidence="8">Blood</tissue>
    </source>
</reference>
<evidence type="ECO:0000256" key="6">
    <source>
        <dbReference type="SAM" id="MobiDB-lite"/>
    </source>
</evidence>
<evidence type="ECO:0000256" key="4">
    <source>
        <dbReference type="ARBA" id="ARBA00038467"/>
    </source>
</evidence>
<feature type="region of interest" description="Disordered" evidence="6">
    <location>
        <begin position="75"/>
        <end position="346"/>
    </location>
</feature>
<comment type="caution">
    <text evidence="8">The sequence shown here is derived from an EMBL/GenBank/DDBJ whole genome shotgun (WGS) entry which is preliminary data.</text>
</comment>
<dbReference type="Proteomes" id="UP000823561">
    <property type="component" value="Chromosome 13"/>
</dbReference>
<gene>
    <name evidence="8" type="ORF">AALO_G00173290</name>
</gene>
<keyword evidence="2" id="KW-0796">Tight junction</keyword>
<feature type="compositionally biased region" description="Gly residues" evidence="6">
    <location>
        <begin position="146"/>
        <end position="160"/>
    </location>
</feature>
<dbReference type="GO" id="GO:0008017">
    <property type="term" value="F:microtubule binding"/>
    <property type="evidence" value="ECO:0007669"/>
    <property type="project" value="TreeGrafter"/>
</dbReference>
<dbReference type="InterPro" id="IPR002928">
    <property type="entry name" value="Myosin_tail"/>
</dbReference>
<feature type="compositionally biased region" description="Polar residues" evidence="6">
    <location>
        <begin position="332"/>
        <end position="346"/>
    </location>
</feature>
<comment type="subcellular location">
    <subcellularLocation>
        <location evidence="1">Cell junction</location>
        <location evidence="1">Tight junction</location>
    </subcellularLocation>
</comment>
<dbReference type="EMBL" id="JADWDJ010000013">
    <property type="protein sequence ID" value="KAG5270875.1"/>
    <property type="molecule type" value="Genomic_DNA"/>
</dbReference>
<evidence type="ECO:0000313" key="8">
    <source>
        <dbReference type="EMBL" id="KAG5270875.1"/>
    </source>
</evidence>
<evidence type="ECO:0000259" key="7">
    <source>
        <dbReference type="Pfam" id="PF01576"/>
    </source>
</evidence>
<dbReference type="GO" id="GO:0016459">
    <property type="term" value="C:myosin complex"/>
    <property type="evidence" value="ECO:0007669"/>
    <property type="project" value="InterPro"/>
</dbReference>
<feature type="region of interest" description="Disordered" evidence="6">
    <location>
        <begin position="581"/>
        <end position="620"/>
    </location>
</feature>
<evidence type="ECO:0000313" key="9">
    <source>
        <dbReference type="Proteomes" id="UP000823561"/>
    </source>
</evidence>
<accession>A0AAV6GBH9</accession>
<name>A0AAV6GBH9_9TELE</name>
<feature type="domain" description="Myosin tail" evidence="7">
    <location>
        <begin position="438"/>
        <end position="658"/>
    </location>
</feature>
<dbReference type="PANTHER" id="PTHR46349:SF4">
    <property type="entry name" value="CINGULIN"/>
    <property type="match status" value="1"/>
</dbReference>
<feature type="compositionally biased region" description="Gly residues" evidence="6">
    <location>
        <begin position="181"/>
        <end position="192"/>
    </location>
</feature>
<feature type="region of interest" description="Disordered" evidence="6">
    <location>
        <begin position="1199"/>
        <end position="1225"/>
    </location>
</feature>
<dbReference type="GO" id="GO:0000226">
    <property type="term" value="P:microtubule cytoskeleton organization"/>
    <property type="evidence" value="ECO:0007669"/>
    <property type="project" value="TreeGrafter"/>
</dbReference>
<dbReference type="GO" id="GO:0005923">
    <property type="term" value="C:bicellular tight junction"/>
    <property type="evidence" value="ECO:0007669"/>
    <property type="project" value="TreeGrafter"/>
</dbReference>
<feature type="compositionally biased region" description="Basic and acidic residues" evidence="6">
    <location>
        <begin position="608"/>
        <end position="620"/>
    </location>
</feature>
<proteinExistence type="inferred from homology"/>
<sequence length="1243" mass="140849">MSAAPGSKAPVDYGLQIRFINDLQDSGGGPGSGGVSRRDAPSNAPSSGGGGRPSRYGVAVRVQGIAGQPYVVLKEGQKGDSYGVQLKTHSYNSLPRHREAPGQRSYPPADDSGYLRRAQSHGSLLDRDGDASDEFPDHLGRPPGDGRSGSYGNLDGGLGVGRERGRRGGGGGGLQRNQWGGSHGVGLNGSPGTGSEYGSSESFPDSPPRAASAPHRQPPPTHSPQRQPPHHQPPPHQPTPHQPPHHQTTPHQPQQPPPNHIPVNRLISQFNGGRSTGGAARGRSPDVDSGRPAAPPPYAAASLVSNPYSSLPSSSQNSLGRGAGSVGKVTPVHNSTSPSSANEWQSQGRYVAVETAPANQVEAQVTPDLLLDQGQSSGSEFSNEDDQIQQMIYSVLRQGSTESDAVIKQKVRVLCSKIHTLKGPQAVRADPILKAELEESRDECLNLQEQLDRKKIELHQIHTELTQLRMDRESAEARVREQEDQLAGLQDELRREAENRAHTDTLQTELMALRAEQVDSQSARQKLDEALRQRERELTALKGALKDEVATHDREIEALREQYSQDMERFRLNMEQVSQSQAGIEAERQRVNSSVRSLQQQLEESREEGEHWRTQFQSSRDELRSTKQELLQARLEKDEFEEELKELQEKVELMKQQMPDPKQADALKKELERCRGDLKEAQAEVEKVRSERDRKLMEVVTLKKSHQEQEAELTYERDRLLEQTRRHKDELAKAHEKAKTLAEPSLVEALRVELKEAESECVHLRGRLADQDEELQTERERLMSTQTQLHTLRHQREEQEDAHTRLREKLTRLESQLQERECQSSEAEQELQQEVQRLKVHLDEARRGSSTLGRERDELTFRLEEGEREKESLRKEIGLLEDQKRQAERTLDRLTKELEQASAEGRKAVEAVQVQLEEQRERGRRDQQEHQKLGRERLAELEKAHSALRSVQDELSRQKKEYIACSEEKDNALLDRELLTNRLRHLEVEVENQRGSHSDKTREMRSMEDKMKHLELELEEERNTVELMTDRINRSRDQIEQLRSELMQERSSKQDLELDKNALERQIKEFKSRVVEMEGQSRSSSGVSQLESKVLELEERLHSEEREKNAALSSQRRLERKLKDLNMALDEERQQSTDQRDQLSLRVKALKRQVDEGESELERVEGLRRKALRDMEEQTELKEALQARVSALENELKRKAQQAMRPVLDSSALSSDDDYDDDLYDPTSIASILTESNLQTSSC</sequence>
<feature type="region of interest" description="Disordered" evidence="6">
    <location>
        <begin position="21"/>
        <end position="56"/>
    </location>
</feature>
<evidence type="ECO:0000256" key="1">
    <source>
        <dbReference type="ARBA" id="ARBA00004435"/>
    </source>
</evidence>
<dbReference type="Gene3D" id="1.10.287.1490">
    <property type="match status" value="2"/>
</dbReference>
<feature type="compositionally biased region" description="Pro residues" evidence="6">
    <location>
        <begin position="216"/>
        <end position="242"/>
    </location>
</feature>
<protein>
    <recommendedName>
        <fullName evidence="5">Cingulin</fullName>
    </recommendedName>
</protein>
<dbReference type="Pfam" id="PF01576">
    <property type="entry name" value="Myosin_tail_1"/>
    <property type="match status" value="2"/>
</dbReference>
<keyword evidence="9" id="KW-1185">Reference proteome</keyword>
<evidence type="ECO:0000256" key="2">
    <source>
        <dbReference type="ARBA" id="ARBA00022427"/>
    </source>
</evidence>
<feature type="compositionally biased region" description="Acidic residues" evidence="6">
    <location>
        <begin position="1215"/>
        <end position="1224"/>
    </location>
</feature>
<keyword evidence="3" id="KW-0175">Coiled coil</keyword>
<organism evidence="8 9">
    <name type="scientific">Alosa alosa</name>
    <name type="common">allis shad</name>
    <dbReference type="NCBI Taxonomy" id="278164"/>
    <lineage>
        <taxon>Eukaryota</taxon>
        <taxon>Metazoa</taxon>
        <taxon>Chordata</taxon>
        <taxon>Craniata</taxon>
        <taxon>Vertebrata</taxon>
        <taxon>Euteleostomi</taxon>
        <taxon>Actinopterygii</taxon>
        <taxon>Neopterygii</taxon>
        <taxon>Teleostei</taxon>
        <taxon>Clupei</taxon>
        <taxon>Clupeiformes</taxon>
        <taxon>Clupeoidei</taxon>
        <taxon>Clupeidae</taxon>
        <taxon>Alosa</taxon>
    </lineage>
</organism>
<evidence type="ECO:0000256" key="3">
    <source>
        <dbReference type="ARBA" id="ARBA00023054"/>
    </source>
</evidence>
<dbReference type="PANTHER" id="PTHR46349">
    <property type="entry name" value="CINGULIN-LIKE PROTEIN 1-RELATED"/>
    <property type="match status" value="1"/>
</dbReference>
<comment type="similarity">
    <text evidence="4">Belongs to the cingulin family.</text>
</comment>
<feature type="compositionally biased region" description="Low complexity" evidence="6">
    <location>
        <begin position="299"/>
        <end position="319"/>
    </location>
</feature>
<evidence type="ECO:0000256" key="5">
    <source>
        <dbReference type="ARBA" id="ARBA00044075"/>
    </source>
</evidence>
<keyword evidence="2" id="KW-0965">Cell junction</keyword>
<feature type="domain" description="Myosin tail" evidence="7">
    <location>
        <begin position="985"/>
        <end position="1196"/>
    </location>
</feature>